<dbReference type="PROSITE" id="PS00198">
    <property type="entry name" value="4FE4S_FER_1"/>
    <property type="match status" value="1"/>
</dbReference>
<reference evidence="7" key="1">
    <citation type="submission" date="2009-10" db="EMBL/GenBank/DDBJ databases">
        <title>Diversity of trophic interactions inside an arsenic-rich microbial ecosystem.</title>
        <authorList>
            <person name="Bertin P.N."/>
            <person name="Heinrich-Salmeron A."/>
            <person name="Pelletier E."/>
            <person name="Goulhen-Chollet F."/>
            <person name="Arsene-Ploetze F."/>
            <person name="Gallien S."/>
            <person name="Calteau A."/>
            <person name="Vallenet D."/>
            <person name="Casiot C."/>
            <person name="Chane-Woon-Ming B."/>
            <person name="Giloteaux L."/>
            <person name="Barakat M."/>
            <person name="Bonnefoy V."/>
            <person name="Bruneel O."/>
            <person name="Chandler M."/>
            <person name="Cleiss J."/>
            <person name="Duran R."/>
            <person name="Elbaz-Poulichet F."/>
            <person name="Fonknechten N."/>
            <person name="Lauga B."/>
            <person name="Mornico D."/>
            <person name="Ortet P."/>
            <person name="Schaeffer C."/>
            <person name="Siguier P."/>
            <person name="Alexander Thil Smith A."/>
            <person name="Van Dorsselaer A."/>
            <person name="Weissenbach J."/>
            <person name="Medigue C."/>
            <person name="Le Paslier D."/>
        </authorList>
    </citation>
    <scope>NUCLEOTIDE SEQUENCE</scope>
</reference>
<dbReference type="Pfam" id="PF12797">
    <property type="entry name" value="Fer4_2"/>
    <property type="match status" value="1"/>
</dbReference>
<dbReference type="InterPro" id="IPR017900">
    <property type="entry name" value="4Fe4S_Fe_S_CS"/>
</dbReference>
<dbReference type="PROSITE" id="PS51379">
    <property type="entry name" value="4FE4S_FER_2"/>
    <property type="match status" value="3"/>
</dbReference>
<evidence type="ECO:0000256" key="3">
    <source>
        <dbReference type="ARBA" id="ARBA00023004"/>
    </source>
</evidence>
<dbReference type="Pfam" id="PF13247">
    <property type="entry name" value="Fer4_11"/>
    <property type="match status" value="1"/>
</dbReference>
<dbReference type="PROSITE" id="PS51318">
    <property type="entry name" value="TAT"/>
    <property type="match status" value="1"/>
</dbReference>
<dbReference type="InterPro" id="IPR050954">
    <property type="entry name" value="ET_IronSulfur_Cluster-Binding"/>
</dbReference>
<evidence type="ECO:0000313" key="7">
    <source>
        <dbReference type="EMBL" id="CBH96861.1"/>
    </source>
</evidence>
<feature type="domain" description="4Fe-4S ferredoxin-type" evidence="6">
    <location>
        <begin position="187"/>
        <end position="216"/>
    </location>
</feature>
<dbReference type="InterPro" id="IPR006311">
    <property type="entry name" value="TAT_signal"/>
</dbReference>
<comment type="caution">
    <text evidence="7">The sequence shown here is derived from an EMBL/GenBank/DDBJ whole genome shotgun (WGS) entry which is preliminary data.</text>
</comment>
<accession>E6PPK8</accession>
<feature type="compositionally biased region" description="Polar residues" evidence="5">
    <location>
        <begin position="1"/>
        <end position="21"/>
    </location>
</feature>
<dbReference type="SUPFAM" id="SSF54862">
    <property type="entry name" value="4Fe-4S ferredoxins"/>
    <property type="match status" value="1"/>
</dbReference>
<evidence type="ECO:0000256" key="1">
    <source>
        <dbReference type="ARBA" id="ARBA00022485"/>
    </source>
</evidence>
<evidence type="ECO:0000259" key="6">
    <source>
        <dbReference type="PROSITE" id="PS51379"/>
    </source>
</evidence>
<sequence length="326" mass="35416">MSPSHGNITGHKMNTSENLTAGTADRRGFLRRALGTTAATVATAAAVAMDLPATVAAQEVKPPGDDAFGNLPASLTPSGTDYELGHDRSAYAYTAKDGNLAKEGFEGKRWGMLIDLRKCVGCQACTAACKFENNIPTGVFRTWVPDVELGTYPDTKRAFLPRLCNHCERPSCIEVCPAGATWQRKDGIVEIDYDLCWGCGACVNACPYDARFINPITKTADKCTFCSQRVDQGLLPACVETCVGGARQFGDLNDRNDPMTKQVLSEVIQQLKPGTGNEPRVFYIGLTTELQNNPPGIPTQWSVEQQDMGHNDHDWDINISKEANHV</sequence>
<dbReference type="GO" id="GO:0051539">
    <property type="term" value="F:4 iron, 4 sulfur cluster binding"/>
    <property type="evidence" value="ECO:0007669"/>
    <property type="project" value="UniProtKB-KW"/>
</dbReference>
<dbReference type="PANTHER" id="PTHR43177">
    <property type="entry name" value="PROTEIN NRFC"/>
    <property type="match status" value="1"/>
</dbReference>
<dbReference type="AlphaFoldDB" id="E6PPK8"/>
<keyword evidence="2" id="KW-0479">Metal-binding</keyword>
<dbReference type="PANTHER" id="PTHR43177:SF9">
    <property type="entry name" value="PROTEIN NRFC"/>
    <property type="match status" value="1"/>
</dbReference>
<dbReference type="InterPro" id="IPR017896">
    <property type="entry name" value="4Fe4S_Fe-S-bd"/>
</dbReference>
<gene>
    <name evidence="7" type="ORF">CARN2_1489</name>
</gene>
<evidence type="ECO:0000256" key="2">
    <source>
        <dbReference type="ARBA" id="ARBA00022723"/>
    </source>
</evidence>
<feature type="domain" description="4Fe-4S ferredoxin-type" evidence="6">
    <location>
        <begin position="155"/>
        <end position="186"/>
    </location>
</feature>
<name>E6PPK8_9ZZZZ</name>
<keyword evidence="3" id="KW-0408">Iron</keyword>
<feature type="region of interest" description="Disordered" evidence="5">
    <location>
        <begin position="1"/>
        <end position="22"/>
    </location>
</feature>
<dbReference type="Gene3D" id="3.30.70.20">
    <property type="match status" value="2"/>
</dbReference>
<proteinExistence type="predicted"/>
<keyword evidence="1" id="KW-0004">4Fe-4S</keyword>
<organism evidence="7">
    <name type="scientific">mine drainage metagenome</name>
    <dbReference type="NCBI Taxonomy" id="410659"/>
    <lineage>
        <taxon>unclassified sequences</taxon>
        <taxon>metagenomes</taxon>
        <taxon>ecological metagenomes</taxon>
    </lineage>
</organism>
<evidence type="ECO:0000256" key="4">
    <source>
        <dbReference type="ARBA" id="ARBA00023014"/>
    </source>
</evidence>
<keyword evidence="4" id="KW-0411">Iron-sulfur</keyword>
<dbReference type="CDD" id="cd10551">
    <property type="entry name" value="PsrB"/>
    <property type="match status" value="1"/>
</dbReference>
<dbReference type="EMBL" id="CABM01000034">
    <property type="protein sequence ID" value="CBH96861.1"/>
    <property type="molecule type" value="Genomic_DNA"/>
</dbReference>
<protein>
    <recommendedName>
        <fullName evidence="6">4Fe-4S ferredoxin-type domain-containing protein</fullName>
    </recommendedName>
</protein>
<dbReference type="GO" id="GO:0046872">
    <property type="term" value="F:metal ion binding"/>
    <property type="evidence" value="ECO:0007669"/>
    <property type="project" value="UniProtKB-KW"/>
</dbReference>
<feature type="domain" description="4Fe-4S ferredoxin-type" evidence="6">
    <location>
        <begin position="110"/>
        <end position="140"/>
    </location>
</feature>
<evidence type="ECO:0000256" key="5">
    <source>
        <dbReference type="SAM" id="MobiDB-lite"/>
    </source>
</evidence>